<name>A0A6G1JST5_9PLEO</name>
<gene>
    <name evidence="1" type="ORF">K504DRAFT_173205</name>
</gene>
<reference evidence="1" key="1">
    <citation type="journal article" date="2020" name="Stud. Mycol.">
        <title>101 Dothideomycetes genomes: a test case for predicting lifestyles and emergence of pathogens.</title>
        <authorList>
            <person name="Haridas S."/>
            <person name="Albert R."/>
            <person name="Binder M."/>
            <person name="Bloem J."/>
            <person name="Labutti K."/>
            <person name="Salamov A."/>
            <person name="Andreopoulos B."/>
            <person name="Baker S."/>
            <person name="Barry K."/>
            <person name="Bills G."/>
            <person name="Bluhm B."/>
            <person name="Cannon C."/>
            <person name="Castanera R."/>
            <person name="Culley D."/>
            <person name="Daum C."/>
            <person name="Ezra D."/>
            <person name="Gonzalez J."/>
            <person name="Henrissat B."/>
            <person name="Kuo A."/>
            <person name="Liang C."/>
            <person name="Lipzen A."/>
            <person name="Lutzoni F."/>
            <person name="Magnuson J."/>
            <person name="Mondo S."/>
            <person name="Nolan M."/>
            <person name="Ohm R."/>
            <person name="Pangilinan J."/>
            <person name="Park H.-J."/>
            <person name="Ramirez L."/>
            <person name="Alfaro M."/>
            <person name="Sun H."/>
            <person name="Tritt A."/>
            <person name="Yoshinaga Y."/>
            <person name="Zwiers L.-H."/>
            <person name="Turgeon B."/>
            <person name="Goodwin S."/>
            <person name="Spatafora J."/>
            <person name="Crous P."/>
            <person name="Grigoriev I."/>
        </authorList>
    </citation>
    <scope>NUCLEOTIDE SEQUENCE</scope>
    <source>
        <strain evidence="1">CBS 279.74</strain>
    </source>
</reference>
<organism evidence="1 2">
    <name type="scientific">Pleomassaria siparia CBS 279.74</name>
    <dbReference type="NCBI Taxonomy" id="1314801"/>
    <lineage>
        <taxon>Eukaryota</taxon>
        <taxon>Fungi</taxon>
        <taxon>Dikarya</taxon>
        <taxon>Ascomycota</taxon>
        <taxon>Pezizomycotina</taxon>
        <taxon>Dothideomycetes</taxon>
        <taxon>Pleosporomycetidae</taxon>
        <taxon>Pleosporales</taxon>
        <taxon>Pleomassariaceae</taxon>
        <taxon>Pleomassaria</taxon>
    </lineage>
</organism>
<sequence>MIGDEERARRDRNLVLPKGGQRHFLPISLNAKMSAPLLSLSAKGDRVRFPGERARLVPGEPGEVTAEGKLLVCSIQQIPTTLLYTLTSSNHPPIPLTSSNHPPIPLTSSNHPPIHSHYSKNLTSLRTNATNGLFQAVHVSFQLGSLVGLLC</sequence>
<dbReference type="AlphaFoldDB" id="A0A6G1JST5"/>
<proteinExistence type="predicted"/>
<dbReference type="EMBL" id="MU005786">
    <property type="protein sequence ID" value="KAF2703570.1"/>
    <property type="molecule type" value="Genomic_DNA"/>
</dbReference>
<evidence type="ECO:0000313" key="1">
    <source>
        <dbReference type="EMBL" id="KAF2703570.1"/>
    </source>
</evidence>
<keyword evidence="2" id="KW-1185">Reference proteome</keyword>
<protein>
    <submittedName>
        <fullName evidence="1">Uncharacterized protein</fullName>
    </submittedName>
</protein>
<dbReference type="Proteomes" id="UP000799428">
    <property type="component" value="Unassembled WGS sequence"/>
</dbReference>
<evidence type="ECO:0000313" key="2">
    <source>
        <dbReference type="Proteomes" id="UP000799428"/>
    </source>
</evidence>
<accession>A0A6G1JST5</accession>